<proteinExistence type="inferred from homology"/>
<dbReference type="GO" id="GO:0004984">
    <property type="term" value="F:olfactory receptor activity"/>
    <property type="evidence" value="ECO:0007669"/>
    <property type="project" value="InterPro"/>
</dbReference>
<feature type="transmembrane region" description="Helical" evidence="10">
    <location>
        <begin position="125"/>
        <end position="146"/>
    </location>
</feature>
<dbReference type="AlphaFoldDB" id="A0A6P8LLV5"/>
<evidence type="ECO:0000313" key="11">
    <source>
        <dbReference type="Proteomes" id="UP000515180"/>
    </source>
</evidence>
<accession>A0A6P8LLV5</accession>
<dbReference type="Pfam" id="PF02949">
    <property type="entry name" value="7tm_6"/>
    <property type="match status" value="1"/>
</dbReference>
<keyword evidence="8 10" id="KW-0675">Receptor</keyword>
<keyword evidence="4 10" id="KW-0812">Transmembrane</keyword>
<evidence type="ECO:0000256" key="4">
    <source>
        <dbReference type="ARBA" id="ARBA00022692"/>
    </source>
</evidence>
<dbReference type="GO" id="GO:0007165">
    <property type="term" value="P:signal transduction"/>
    <property type="evidence" value="ECO:0007669"/>
    <property type="project" value="UniProtKB-KW"/>
</dbReference>
<keyword evidence="7 10" id="KW-0472">Membrane</keyword>
<evidence type="ECO:0000256" key="5">
    <source>
        <dbReference type="ARBA" id="ARBA00022725"/>
    </source>
</evidence>
<dbReference type="PANTHER" id="PTHR21137:SF35">
    <property type="entry name" value="ODORANT RECEPTOR 19A-RELATED"/>
    <property type="match status" value="1"/>
</dbReference>
<dbReference type="RefSeq" id="XP_033175944.1">
    <property type="nucleotide sequence ID" value="XM_033320053.1"/>
</dbReference>
<dbReference type="GeneID" id="100743693"/>
<keyword evidence="9 10" id="KW-0807">Transducer</keyword>
<comment type="similarity">
    <text evidence="10">Belongs to the insect chemoreceptor superfamily. Heteromeric odorant receptor channel (TC 1.A.69) family.</text>
</comment>
<keyword evidence="2" id="KW-1003">Cell membrane</keyword>
<feature type="transmembrane region" description="Helical" evidence="10">
    <location>
        <begin position="337"/>
        <end position="355"/>
    </location>
</feature>
<gene>
    <name evidence="12" type="primary">LOC100743693</name>
</gene>
<feature type="transmembrane region" description="Helical" evidence="10">
    <location>
        <begin position="308"/>
        <end position="325"/>
    </location>
</feature>
<evidence type="ECO:0000256" key="7">
    <source>
        <dbReference type="ARBA" id="ARBA00023136"/>
    </source>
</evidence>
<feature type="transmembrane region" description="Helical" evidence="10">
    <location>
        <begin position="179"/>
        <end position="198"/>
    </location>
</feature>
<evidence type="ECO:0000313" key="12">
    <source>
        <dbReference type="RefSeq" id="XP_033175944.1"/>
    </source>
</evidence>
<feature type="transmembrane region" description="Helical" evidence="10">
    <location>
        <begin position="64"/>
        <end position="82"/>
    </location>
</feature>
<feature type="transmembrane region" description="Helical" evidence="10">
    <location>
        <begin position="219"/>
        <end position="242"/>
    </location>
</feature>
<feature type="transmembrane region" description="Helical" evidence="10">
    <location>
        <begin position="34"/>
        <end position="52"/>
    </location>
</feature>
<dbReference type="InterPro" id="IPR004117">
    <property type="entry name" value="7tm6_olfct_rcpt"/>
</dbReference>
<evidence type="ECO:0000256" key="2">
    <source>
        <dbReference type="ARBA" id="ARBA00022475"/>
    </source>
</evidence>
<evidence type="ECO:0000256" key="1">
    <source>
        <dbReference type="ARBA" id="ARBA00004651"/>
    </source>
</evidence>
<evidence type="ECO:0000256" key="6">
    <source>
        <dbReference type="ARBA" id="ARBA00022989"/>
    </source>
</evidence>
<evidence type="ECO:0000256" key="10">
    <source>
        <dbReference type="RuleBase" id="RU351113"/>
    </source>
</evidence>
<dbReference type="Proteomes" id="UP000515180">
    <property type="component" value="Unplaced"/>
</dbReference>
<comment type="subcellular location">
    <subcellularLocation>
        <location evidence="1 10">Cell membrane</location>
        <topology evidence="1 10">Multi-pass membrane protein</topology>
    </subcellularLocation>
</comment>
<dbReference type="GO" id="GO:0005886">
    <property type="term" value="C:plasma membrane"/>
    <property type="evidence" value="ECO:0007669"/>
    <property type="project" value="UniProtKB-SubCell"/>
</dbReference>
<sequence length="442" mass="51248">MSFLKSHDISISLTSTFMKLIGIWTSKNQMERRVRLITLIYAFSIILFALWIEITDTYYSFDDLSTRIYNVCNILAVLMPLLKMTVLLAHKQEFFHLIVYTQRRFWHENYDEDEKKIYMDCKRKCTVFVCFVIFTTKATLICYALSPILENIGRNESDRELPFNMWIDLPLTATPYYEITLLLQVLNYFLSIILNVYNTVKFNTSNKTMEIFIHSQLMALYYVGVGYFCFDNLLCVMSLHLATQFQILQYKMSRMTDLTNKEKGETNPQLFSGSSANKCYTAFKKYIQQHQALIAYCRKLESVFNLPVLVQVLAFSLVMCLDGYQILMPGAPTRTRFIFSFQLIACLCQLLMFTYSCDCIMQESTSVALAVYKGPWSFLPATESGMMMRKDLILVTIRSGVPCCITGYGFFVVSLETYTRVLSTAVSYFTLLRQTTQETLNS</sequence>
<evidence type="ECO:0000256" key="9">
    <source>
        <dbReference type="ARBA" id="ARBA00023224"/>
    </source>
</evidence>
<evidence type="ECO:0000256" key="8">
    <source>
        <dbReference type="ARBA" id="ARBA00023170"/>
    </source>
</evidence>
<keyword evidence="3 10" id="KW-0716">Sensory transduction</keyword>
<dbReference type="GO" id="GO:0005549">
    <property type="term" value="F:odorant binding"/>
    <property type="evidence" value="ECO:0007669"/>
    <property type="project" value="InterPro"/>
</dbReference>
<dbReference type="PANTHER" id="PTHR21137">
    <property type="entry name" value="ODORANT RECEPTOR"/>
    <property type="match status" value="1"/>
</dbReference>
<keyword evidence="11" id="KW-1185">Reference proteome</keyword>
<keyword evidence="6 10" id="KW-1133">Transmembrane helix</keyword>
<protein>
    <recommendedName>
        <fullName evidence="10">Odorant receptor</fullName>
    </recommendedName>
</protein>
<dbReference type="OrthoDB" id="8185860at2759"/>
<reference evidence="12" key="1">
    <citation type="submission" date="2025-08" db="UniProtKB">
        <authorList>
            <consortium name="RefSeq"/>
        </authorList>
    </citation>
    <scope>IDENTIFICATION</scope>
</reference>
<evidence type="ECO:0000256" key="3">
    <source>
        <dbReference type="ARBA" id="ARBA00022606"/>
    </source>
</evidence>
<name>A0A6P8LLV5_BOMIM</name>
<keyword evidence="5 10" id="KW-0552">Olfaction</keyword>
<organism evidence="11 12">
    <name type="scientific">Bombus impatiens</name>
    <name type="common">Bumblebee</name>
    <dbReference type="NCBI Taxonomy" id="132113"/>
    <lineage>
        <taxon>Eukaryota</taxon>
        <taxon>Metazoa</taxon>
        <taxon>Ecdysozoa</taxon>
        <taxon>Arthropoda</taxon>
        <taxon>Hexapoda</taxon>
        <taxon>Insecta</taxon>
        <taxon>Pterygota</taxon>
        <taxon>Neoptera</taxon>
        <taxon>Endopterygota</taxon>
        <taxon>Hymenoptera</taxon>
        <taxon>Apocrita</taxon>
        <taxon>Aculeata</taxon>
        <taxon>Apoidea</taxon>
        <taxon>Anthophila</taxon>
        <taxon>Apidae</taxon>
        <taxon>Bombus</taxon>
        <taxon>Pyrobombus</taxon>
    </lineage>
</organism>